<dbReference type="OrthoDB" id="6429093at2759"/>
<keyword evidence="1" id="KW-0472">Membrane</keyword>
<organism evidence="2 3">
    <name type="scientific">Nephila pilipes</name>
    <name type="common">Giant wood spider</name>
    <name type="synonym">Nephila maculata</name>
    <dbReference type="NCBI Taxonomy" id="299642"/>
    <lineage>
        <taxon>Eukaryota</taxon>
        <taxon>Metazoa</taxon>
        <taxon>Ecdysozoa</taxon>
        <taxon>Arthropoda</taxon>
        <taxon>Chelicerata</taxon>
        <taxon>Arachnida</taxon>
        <taxon>Araneae</taxon>
        <taxon>Araneomorphae</taxon>
        <taxon>Entelegynae</taxon>
        <taxon>Araneoidea</taxon>
        <taxon>Nephilidae</taxon>
        <taxon>Nephila</taxon>
    </lineage>
</organism>
<gene>
    <name evidence="2" type="primary">AVEN_56834_1</name>
    <name evidence="2" type="ORF">NPIL_247081</name>
</gene>
<feature type="transmembrane region" description="Helical" evidence="1">
    <location>
        <begin position="12"/>
        <end position="28"/>
    </location>
</feature>
<feature type="transmembrane region" description="Helical" evidence="1">
    <location>
        <begin position="85"/>
        <end position="103"/>
    </location>
</feature>
<evidence type="ECO:0000256" key="1">
    <source>
        <dbReference type="SAM" id="Phobius"/>
    </source>
</evidence>
<evidence type="ECO:0000313" key="3">
    <source>
        <dbReference type="Proteomes" id="UP000887013"/>
    </source>
</evidence>
<reference evidence="2" key="1">
    <citation type="submission" date="2020-08" db="EMBL/GenBank/DDBJ databases">
        <title>Multicomponent nature underlies the extraordinary mechanical properties of spider dragline silk.</title>
        <authorList>
            <person name="Kono N."/>
            <person name="Nakamura H."/>
            <person name="Mori M."/>
            <person name="Yoshida Y."/>
            <person name="Ohtoshi R."/>
            <person name="Malay A.D."/>
            <person name="Moran D.A.P."/>
            <person name="Tomita M."/>
            <person name="Numata K."/>
            <person name="Arakawa K."/>
        </authorList>
    </citation>
    <scope>NUCLEOTIDE SEQUENCE</scope>
</reference>
<keyword evidence="3" id="KW-1185">Reference proteome</keyword>
<keyword evidence="1" id="KW-0812">Transmembrane</keyword>
<accession>A0A8X6PIL8</accession>
<dbReference type="AlphaFoldDB" id="A0A8X6PIL8"/>
<evidence type="ECO:0000313" key="2">
    <source>
        <dbReference type="EMBL" id="GFT70360.1"/>
    </source>
</evidence>
<proteinExistence type="predicted"/>
<dbReference type="Proteomes" id="UP000887013">
    <property type="component" value="Unassembled WGS sequence"/>
</dbReference>
<keyword evidence="1" id="KW-1133">Transmembrane helix</keyword>
<name>A0A8X6PIL8_NEPPI</name>
<comment type="caution">
    <text evidence="2">The sequence shown here is derived from an EMBL/GenBank/DDBJ whole genome shotgun (WGS) entry which is preliminary data.</text>
</comment>
<sequence>MTPSLMLEVSSNGFTGIVIIFSLSAYCSKIPEYMLRIKTTAGFVADKYLLYNSNCSKNMRILKGIRKKQVIYLSAGNILHLNKSLLLSAFGTLFTYGLLIVNLKTAE</sequence>
<dbReference type="EMBL" id="BMAW01020849">
    <property type="protein sequence ID" value="GFT70360.1"/>
    <property type="molecule type" value="Genomic_DNA"/>
</dbReference>
<protein>
    <submittedName>
        <fullName evidence="2">Uncharacterized protein</fullName>
    </submittedName>
</protein>